<dbReference type="InterPro" id="IPR000073">
    <property type="entry name" value="AB_hydrolase_1"/>
</dbReference>
<evidence type="ECO:0000259" key="20">
    <source>
        <dbReference type="Pfam" id="PF09423"/>
    </source>
</evidence>
<dbReference type="SUPFAM" id="SSF53474">
    <property type="entry name" value="alpha/beta-Hydrolases"/>
    <property type="match status" value="1"/>
</dbReference>
<feature type="domain" description="Glucose-methanol-choline oxidoreductase C-terminal" evidence="19">
    <location>
        <begin position="564"/>
        <end position="626"/>
    </location>
</feature>
<evidence type="ECO:0000256" key="6">
    <source>
        <dbReference type="ARBA" id="ARBA00023002"/>
    </source>
</evidence>
<dbReference type="GO" id="GO:0016995">
    <property type="term" value="F:cholesterol oxidase activity"/>
    <property type="evidence" value="ECO:0007669"/>
    <property type="project" value="UniProtKB-EC"/>
</dbReference>
<feature type="region of interest" description="Disordered" evidence="16">
    <location>
        <begin position="1"/>
        <end position="22"/>
    </location>
</feature>
<dbReference type="InterPro" id="IPR029058">
    <property type="entry name" value="AB_hydrolase_fold"/>
</dbReference>
<keyword evidence="10" id="KW-0413">Isomerase</keyword>
<dbReference type="OrthoDB" id="9787779at2"/>
<dbReference type="GO" id="GO:0004769">
    <property type="term" value="F:steroid Delta-isomerase activity"/>
    <property type="evidence" value="ECO:0007669"/>
    <property type="project" value="UniProtKB-EC"/>
</dbReference>
<evidence type="ECO:0000256" key="15">
    <source>
        <dbReference type="ARBA" id="ARBA00049778"/>
    </source>
</evidence>
<keyword evidence="4" id="KW-0285">Flavoprotein</keyword>
<comment type="cofactor">
    <cofactor evidence="1">
        <name>FAD</name>
        <dbReference type="ChEBI" id="CHEBI:57692"/>
    </cofactor>
</comment>
<dbReference type="InterPro" id="IPR029052">
    <property type="entry name" value="Metallo-depent_PP-like"/>
</dbReference>
<keyword evidence="7" id="KW-0443">Lipid metabolism</keyword>
<dbReference type="EMBL" id="QICN01000006">
    <property type="protein sequence ID" value="PXV67195.1"/>
    <property type="molecule type" value="Genomic_DNA"/>
</dbReference>
<gene>
    <name evidence="21" type="ORF">C8D93_106172</name>
</gene>
<dbReference type="SUPFAM" id="SSF56300">
    <property type="entry name" value="Metallo-dependent phosphatases"/>
    <property type="match status" value="1"/>
</dbReference>
<dbReference type="Pfam" id="PF00732">
    <property type="entry name" value="GMC_oxred_N"/>
    <property type="match status" value="1"/>
</dbReference>
<comment type="similarity">
    <text evidence="2">Belongs to the GMC oxidoreductase family.</text>
</comment>
<evidence type="ECO:0000313" key="22">
    <source>
        <dbReference type="Proteomes" id="UP000248330"/>
    </source>
</evidence>
<dbReference type="Proteomes" id="UP000248330">
    <property type="component" value="Unassembled WGS sequence"/>
</dbReference>
<sequence>MSGGVASGGADDGLQQRSAAASVRQRTPGVVVTAAGAEPAAGSTRWLSREFAELFADPRRCLEAPGGAEPAFDVLIVGSGYGGAIAAAGFAGRERDGRVLRIAVLERGREYLPGAFPSRLSELPTHLRGRFAGKSRAGEALFDIRTGTDAGVVLANGLGGGSLINAGVMLRAEAAVFDDRWPQALRGGDALAAHYGQAETLLGAVVDGKPNVVPEPRPDKARVLSRLDAATQTVPVTVAFAPRTTSGGVDLSPCLHCGDCATGCNHAAKESLDTNLLATAVHRGAEIYCGATVLRVQRPPGRSDVWAVLVTHTDEALRRCETGPRWILARHLVLAAGALGSTEILLRSQRAGLALSPRLGQGFSGNGDMIAFGYGYGEQGQANAVAHEDVPPDRRRIGPTISAAFHAQARAPGDTRQHRIVVEEMAVPAALRRPAEEVITTVSALYRLDAADDHAHTDGHPQDDGLAVHRDRIRNMSVFAAIGDDGAGGTILLSDEDSGASDAQVDVVWPEARDHSLFEAQIGLLRTRAQVAGFEGVTLPNPVWRPLPDRMERTLRLPRGPVVTVHPLGGCAMADDATRGVVDDCGRVFDPAVGAEAVHDGLVVLDGAVVPCALGTNPALTIAALALRAVAALNTAWEFKDGPSPAPVTGPRPRLPLREAVDVPAGSGTDIGVTERLSGELPLRCADGRIERCHVELTLSYRRFPIENLFVPDAAGRLSGAVLDLVTEGAAASEMLVVPAAAREALLRRGLTAEELAREQARLGCRYALRGSLTVFERVATGARARTLRAAGAWFLNRGARDLWQSAREYLRRRGAKDERGLSFTEYVTGMWALLSHAGEVRRFAYALEIGARLPGGDAGFALDLASQDRGLRGHKHIGYTRPGNPWRQLQELEITAMAGLLGAGGNRRLVLDPQYFAERSQPLLRIEAQRCHVEALADLGSLGALMLRMLLSLHQLNTRKPDAPSQPPAVRVPGPLPGLPDPDVEELIVDDCRGPVRIRMTRYRKTRSTSGAPVLLIHGYSASGTTFAHPALKSDLVRALAQRGRDVWIVDLRSSAGMETAILPWTFEQVALADIPAAVEYVVDKTGAAQIDVVAHCMGAVMLSMAVLAADLTPQQIAELLRDRTGVDDTPADAHAAARRALPGRLRRVVLSQNGPGMVMTPQNVFRGYVLSYFEAALGPLEYHFRTDEDGFVGGAMLDRLLATLPYPDDELLRENSPWPWQSTRFVGTRHRMDALYGRTFSLANLDARVLDRIDDFFGPLNLATVAQVIHFARHQTITDRGGHNRFVDPARLRAHWRFDTLLLHGADNGLADIATLHRNRRLLAEAGCAVRAEILEGQGHQDSLIGRHAHKTFDLIRDFLDGPALPAAAPAAVFVARVPWLGPVRYAGDTEDAYIGLGASPRLGRPQQVCLHPVVRDADGCWRAVSGQAPDWHPVPEDSDWFKLPLPASPTTAVLALLVYEQLPGIGVSDADAATAGTGASPEEAVASAMSAQPMLRLGLVETAEPADAGRVRIALGSCQYPPGIFNTFPAQSSWRRLNARLDRGERIDLLLLTGDQVYVDATAGLFDPADLHDRYRKPYETWLHDTQVRDALRRVPLAALPDDHELVDNWQPVAGAPGDSDFDRHLRQRDAGVDGFLRFQRPPSAGGGPLSMTLRSGSVPVCLFDTRVQRNHRASARTDVPLCADAAAWQQLCDWLRAAPPALPKLVVTPSALLPRHRSALRAELAYGRRDGGTHAALNADGWDGYPASLYELLGMIARERIGQVVFLSGDEHLGLFVEAEIELGGARTKIHSVHAAGLNTPYRFANAAAADFVADERFAFSDGAQQGHCTVRTQRFEGAGFTDVELYSRDGHWHLDCRFESEDGAVRRFDAVL</sequence>
<accession>A0A318EBS8</accession>
<evidence type="ECO:0000256" key="13">
    <source>
        <dbReference type="ARBA" id="ARBA00049723"/>
    </source>
</evidence>
<evidence type="ECO:0000256" key="12">
    <source>
        <dbReference type="ARBA" id="ARBA00049645"/>
    </source>
</evidence>
<dbReference type="InterPro" id="IPR000172">
    <property type="entry name" value="GMC_OxRdtase_N"/>
</dbReference>
<dbReference type="InterPro" id="IPR052542">
    <property type="entry name" value="Cholesterol_Oxidase"/>
</dbReference>
<evidence type="ECO:0000256" key="2">
    <source>
        <dbReference type="ARBA" id="ARBA00010790"/>
    </source>
</evidence>
<proteinExistence type="inferred from homology"/>
<dbReference type="Gene3D" id="3.60.21.70">
    <property type="entry name" value="PhoD-like phosphatase"/>
    <property type="match status" value="1"/>
</dbReference>
<name>A0A318EBS8_9GAMM</name>
<keyword evidence="9" id="KW-0753">Steroid metabolism</keyword>
<evidence type="ECO:0000256" key="8">
    <source>
        <dbReference type="ARBA" id="ARBA00023166"/>
    </source>
</evidence>
<evidence type="ECO:0000256" key="9">
    <source>
        <dbReference type="ARBA" id="ARBA00023221"/>
    </source>
</evidence>
<feature type="domain" description="PhoD-like phosphatase metallophosphatase" evidence="20">
    <location>
        <begin position="1537"/>
        <end position="1783"/>
    </location>
</feature>
<evidence type="ECO:0000256" key="11">
    <source>
        <dbReference type="ARBA" id="ARBA00038856"/>
    </source>
</evidence>
<reference evidence="21 22" key="1">
    <citation type="submission" date="2018-04" db="EMBL/GenBank/DDBJ databases">
        <title>Genomic Encyclopedia of Type Strains, Phase IV (KMG-IV): sequencing the most valuable type-strain genomes for metagenomic binning, comparative biology and taxonomic classification.</title>
        <authorList>
            <person name="Goeker M."/>
        </authorList>
    </citation>
    <scope>NUCLEOTIDE SEQUENCE [LARGE SCALE GENOMIC DNA]</scope>
    <source>
        <strain evidence="21 22">DSM 104150</strain>
    </source>
</reference>
<evidence type="ECO:0000256" key="7">
    <source>
        <dbReference type="ARBA" id="ARBA00023098"/>
    </source>
</evidence>
<dbReference type="SUPFAM" id="SSF51905">
    <property type="entry name" value="FAD/NAD(P)-binding domain"/>
    <property type="match status" value="1"/>
</dbReference>
<dbReference type="InterPro" id="IPR007867">
    <property type="entry name" value="GMC_OxRtase_C"/>
</dbReference>
<keyword evidence="8" id="KW-1207">Sterol metabolism</keyword>
<dbReference type="Gene3D" id="3.40.50.1820">
    <property type="entry name" value="alpha/beta hydrolase"/>
    <property type="match status" value="1"/>
</dbReference>
<feature type="domain" description="Glucose-methanol-choline oxidoreductase N-terminal" evidence="18">
    <location>
        <begin position="154"/>
        <end position="348"/>
    </location>
</feature>
<dbReference type="InterPro" id="IPR036188">
    <property type="entry name" value="FAD/NAD-bd_sf"/>
</dbReference>
<dbReference type="InterPro" id="IPR018946">
    <property type="entry name" value="PhoD-like_MPP"/>
</dbReference>
<dbReference type="GO" id="GO:0008203">
    <property type="term" value="P:cholesterol metabolic process"/>
    <property type="evidence" value="ECO:0007669"/>
    <property type="project" value="UniProtKB-KW"/>
</dbReference>
<evidence type="ECO:0000256" key="16">
    <source>
        <dbReference type="SAM" id="MobiDB-lite"/>
    </source>
</evidence>
<dbReference type="EC" id="5.3.3.1" evidence="11"/>
<comment type="caution">
    <text evidence="21">The sequence shown here is derived from an EMBL/GenBank/DDBJ whole genome shotgun (WGS) entry which is preliminary data.</text>
</comment>
<keyword evidence="5" id="KW-0274">FAD</keyword>
<evidence type="ECO:0000259" key="18">
    <source>
        <dbReference type="Pfam" id="PF00732"/>
    </source>
</evidence>
<dbReference type="InterPro" id="IPR038607">
    <property type="entry name" value="PhoD-like_sf"/>
</dbReference>
<dbReference type="Gene3D" id="3.50.50.60">
    <property type="entry name" value="FAD/NAD(P)-binding domain"/>
    <property type="match status" value="3"/>
</dbReference>
<comment type="pathway">
    <text evidence="12">Steroid metabolism; cholesterol degradation.</text>
</comment>
<evidence type="ECO:0000313" key="21">
    <source>
        <dbReference type="EMBL" id="PXV67195.1"/>
    </source>
</evidence>
<evidence type="ECO:0000256" key="3">
    <source>
        <dbReference type="ARBA" id="ARBA00022548"/>
    </source>
</evidence>
<evidence type="ECO:0000256" key="10">
    <source>
        <dbReference type="ARBA" id="ARBA00023235"/>
    </source>
</evidence>
<dbReference type="Pfam" id="PF09423">
    <property type="entry name" value="PhoD"/>
    <property type="match status" value="1"/>
</dbReference>
<dbReference type="GO" id="GO:0050660">
    <property type="term" value="F:flavin adenine dinucleotide binding"/>
    <property type="evidence" value="ECO:0007669"/>
    <property type="project" value="InterPro"/>
</dbReference>
<dbReference type="PANTHER" id="PTHR47470">
    <property type="entry name" value="CHOLESTEROL OXIDASE"/>
    <property type="match status" value="1"/>
</dbReference>
<evidence type="ECO:0000259" key="17">
    <source>
        <dbReference type="Pfam" id="PF00561"/>
    </source>
</evidence>
<dbReference type="PANTHER" id="PTHR47470:SF1">
    <property type="entry name" value="FAD-DEPENDENT OXIDOREDUCTASE 2 FAD BINDING DOMAIN-CONTAINING PROTEIN"/>
    <property type="match status" value="1"/>
</dbReference>
<protein>
    <recommendedName>
        <fullName evidence="14">Cholesterol oxidase</fullName>
        <ecNumber evidence="13">1.1.3.6</ecNumber>
        <ecNumber evidence="11">5.3.3.1</ecNumber>
    </recommendedName>
    <alternativeName>
        <fullName evidence="15">Cholesterol isomerase</fullName>
    </alternativeName>
</protein>
<feature type="compositionally biased region" description="Gly residues" evidence="16">
    <location>
        <begin position="1"/>
        <end position="11"/>
    </location>
</feature>
<dbReference type="Pfam" id="PF00561">
    <property type="entry name" value="Abhydrolase_1"/>
    <property type="match status" value="1"/>
</dbReference>
<evidence type="ECO:0000259" key="19">
    <source>
        <dbReference type="Pfam" id="PF05199"/>
    </source>
</evidence>
<feature type="domain" description="AB hydrolase-1" evidence="17">
    <location>
        <begin position="1014"/>
        <end position="1126"/>
    </location>
</feature>
<dbReference type="Pfam" id="PF05199">
    <property type="entry name" value="GMC_oxred_C"/>
    <property type="match status" value="1"/>
</dbReference>
<organism evidence="21 22">
    <name type="scientific">Sinimarinibacterium flocculans</name>
    <dbReference type="NCBI Taxonomy" id="985250"/>
    <lineage>
        <taxon>Bacteria</taxon>
        <taxon>Pseudomonadati</taxon>
        <taxon>Pseudomonadota</taxon>
        <taxon>Gammaproteobacteria</taxon>
        <taxon>Nevskiales</taxon>
        <taxon>Nevskiaceae</taxon>
        <taxon>Sinimarinibacterium</taxon>
    </lineage>
</organism>
<keyword evidence="3" id="KW-0153">Cholesterol metabolism</keyword>
<keyword evidence="6" id="KW-0560">Oxidoreductase</keyword>
<evidence type="ECO:0000256" key="5">
    <source>
        <dbReference type="ARBA" id="ARBA00022827"/>
    </source>
</evidence>
<keyword evidence="22" id="KW-1185">Reference proteome</keyword>
<evidence type="ECO:0000256" key="4">
    <source>
        <dbReference type="ARBA" id="ARBA00022630"/>
    </source>
</evidence>
<evidence type="ECO:0000256" key="1">
    <source>
        <dbReference type="ARBA" id="ARBA00001974"/>
    </source>
</evidence>
<dbReference type="EC" id="1.1.3.6" evidence="13"/>
<evidence type="ECO:0000256" key="14">
    <source>
        <dbReference type="ARBA" id="ARBA00049744"/>
    </source>
</evidence>